<reference evidence="2" key="1">
    <citation type="submission" date="2016-10" db="EMBL/GenBank/DDBJ databases">
        <authorList>
            <person name="Varghese N."/>
            <person name="Submissions S."/>
        </authorList>
    </citation>
    <scope>NUCLEOTIDE SEQUENCE [LARGE SCALE GENOMIC DNA]</scope>
    <source>
        <strain evidence="2">CGMCC 4.3530</strain>
    </source>
</reference>
<keyword evidence="2" id="KW-1185">Reference proteome</keyword>
<dbReference type="EMBL" id="FNOK01000020">
    <property type="protein sequence ID" value="SDY10726.1"/>
    <property type="molecule type" value="Genomic_DNA"/>
</dbReference>
<dbReference type="AlphaFoldDB" id="A0A1H3H5E4"/>
<protein>
    <submittedName>
        <fullName evidence="1">Uncharacterized protein</fullName>
    </submittedName>
</protein>
<sequence length="99" mass="11291">MAANSKPPRVVRVKQTKPNRFLPMAWRVERLSPTEAYTIRWGRGAGYFTVHRGDIGSSPDDAHLIDTVHIGHDWADEADVAAQLRTWLRHKANPHRRTA</sequence>
<dbReference type="Proteomes" id="UP000199529">
    <property type="component" value="Unassembled WGS sequence"/>
</dbReference>
<dbReference type="OrthoDB" id="9833392at2"/>
<proteinExistence type="predicted"/>
<accession>A0A1H3H5E4</accession>
<dbReference type="RefSeq" id="WP_093267897.1">
    <property type="nucleotide sequence ID" value="NZ_FNOK01000020.1"/>
</dbReference>
<name>A0A1H3H5E4_9PSEU</name>
<gene>
    <name evidence="1" type="ORF">SAMN05216215_102012</name>
</gene>
<organism evidence="1 2">
    <name type="scientific">Saccharopolyspora shandongensis</name>
    <dbReference type="NCBI Taxonomy" id="418495"/>
    <lineage>
        <taxon>Bacteria</taxon>
        <taxon>Bacillati</taxon>
        <taxon>Actinomycetota</taxon>
        <taxon>Actinomycetes</taxon>
        <taxon>Pseudonocardiales</taxon>
        <taxon>Pseudonocardiaceae</taxon>
        <taxon>Saccharopolyspora</taxon>
    </lineage>
</organism>
<dbReference type="STRING" id="418495.SAMN05216215_102012"/>
<evidence type="ECO:0000313" key="2">
    <source>
        <dbReference type="Proteomes" id="UP000199529"/>
    </source>
</evidence>
<evidence type="ECO:0000313" key="1">
    <source>
        <dbReference type="EMBL" id="SDY10726.1"/>
    </source>
</evidence>